<organism evidence="1">
    <name type="scientific">freshwater metagenome</name>
    <dbReference type="NCBI Taxonomy" id="449393"/>
    <lineage>
        <taxon>unclassified sequences</taxon>
        <taxon>metagenomes</taxon>
        <taxon>ecological metagenomes</taxon>
    </lineage>
</organism>
<dbReference type="EMBL" id="CAFBPN010000037">
    <property type="protein sequence ID" value="CAB5020542.1"/>
    <property type="molecule type" value="Genomic_DNA"/>
</dbReference>
<reference evidence="1" key="1">
    <citation type="submission" date="2020-05" db="EMBL/GenBank/DDBJ databases">
        <authorList>
            <person name="Chiriac C."/>
            <person name="Salcher M."/>
            <person name="Ghai R."/>
            <person name="Kavagutti S V."/>
        </authorList>
    </citation>
    <scope>NUCLEOTIDE SEQUENCE</scope>
</reference>
<evidence type="ECO:0000313" key="1">
    <source>
        <dbReference type="EMBL" id="CAB5020542.1"/>
    </source>
</evidence>
<gene>
    <name evidence="1" type="ORF">UFOPK4098_00837</name>
    <name evidence="2" type="ORF">UFOPK4347_01733</name>
</gene>
<dbReference type="AlphaFoldDB" id="A0A6J7R1E6"/>
<sequence length="149" mass="16094">MHTLVDVPRPFIDTITHTSQALSVFSMCVSRPFREEALILLTDSSRRGIGLFTAPLLAPITRPLTPSHGGEALGHLVVGIASAHPSASACYVLTIEKNTLPTNDDAERWFSFNDVCDRAGIVLLNWCVRGFHSSGRGATWSPMHVAGLA</sequence>
<protein>
    <submittedName>
        <fullName evidence="1">Unannotated protein</fullName>
    </submittedName>
</protein>
<dbReference type="EMBL" id="CAFBQU010000090">
    <property type="protein sequence ID" value="CAB5068249.1"/>
    <property type="molecule type" value="Genomic_DNA"/>
</dbReference>
<evidence type="ECO:0000313" key="2">
    <source>
        <dbReference type="EMBL" id="CAB5068249.1"/>
    </source>
</evidence>
<proteinExistence type="predicted"/>
<name>A0A6J7R1E6_9ZZZZ</name>
<accession>A0A6J7R1E6</accession>